<name>A6JC14_RAT</name>
<protein>
    <submittedName>
        <fullName evidence="1">RCG24703</fullName>
    </submittedName>
</protein>
<sequence length="82" mass="9207">MTLPFQDSLDGTKTMPLYQDSLDAQCWSSIHPELPIVRLLHCFQDESTQRAPGPLGLCCAVPYASSFDCLRIIMGLERWFSG</sequence>
<organism evidence="1 2">
    <name type="scientific">Rattus norvegicus</name>
    <name type="common">Rat</name>
    <dbReference type="NCBI Taxonomy" id="10116"/>
    <lineage>
        <taxon>Eukaryota</taxon>
        <taxon>Metazoa</taxon>
        <taxon>Chordata</taxon>
        <taxon>Craniata</taxon>
        <taxon>Vertebrata</taxon>
        <taxon>Euteleostomi</taxon>
        <taxon>Mammalia</taxon>
        <taxon>Eutheria</taxon>
        <taxon>Euarchontoglires</taxon>
        <taxon>Glires</taxon>
        <taxon>Rodentia</taxon>
        <taxon>Myomorpha</taxon>
        <taxon>Muroidea</taxon>
        <taxon>Muridae</taxon>
        <taxon>Murinae</taxon>
        <taxon>Rattus</taxon>
    </lineage>
</organism>
<dbReference type="EMBL" id="CH473980">
    <property type="protein sequence ID" value="EDM08541.1"/>
    <property type="molecule type" value="Genomic_DNA"/>
</dbReference>
<gene>
    <name evidence="1" type="ORF">rCG_24703</name>
</gene>
<proteinExistence type="predicted"/>
<dbReference type="Proteomes" id="UP000234681">
    <property type="component" value="Chromosome 1"/>
</dbReference>
<evidence type="ECO:0000313" key="2">
    <source>
        <dbReference type="Proteomes" id="UP000234681"/>
    </source>
</evidence>
<reference evidence="2" key="1">
    <citation type="submission" date="2005-09" db="EMBL/GenBank/DDBJ databases">
        <authorList>
            <person name="Mural R.J."/>
            <person name="Li P.W."/>
            <person name="Adams M.D."/>
            <person name="Amanatides P.G."/>
            <person name="Baden-Tillson H."/>
            <person name="Barnstead M."/>
            <person name="Chin S.H."/>
            <person name="Dew I."/>
            <person name="Evans C.A."/>
            <person name="Ferriera S."/>
            <person name="Flanigan M."/>
            <person name="Fosler C."/>
            <person name="Glodek A."/>
            <person name="Gu Z."/>
            <person name="Holt R.A."/>
            <person name="Jennings D."/>
            <person name="Kraft C.L."/>
            <person name="Lu F."/>
            <person name="Nguyen T."/>
            <person name="Nusskern D.R."/>
            <person name="Pfannkoch C.M."/>
            <person name="Sitter C."/>
            <person name="Sutton G.G."/>
            <person name="Venter J.C."/>
            <person name="Wang Z."/>
            <person name="Woodage T."/>
            <person name="Zheng X.H."/>
            <person name="Zhong F."/>
        </authorList>
    </citation>
    <scope>NUCLEOTIDE SEQUENCE [LARGE SCALE GENOMIC DNA]</scope>
    <source>
        <strain>BN</strain>
        <strain evidence="2">Sprague-Dawley</strain>
    </source>
</reference>
<accession>A6JC14</accession>
<evidence type="ECO:0000313" key="1">
    <source>
        <dbReference type="EMBL" id="EDM08541.1"/>
    </source>
</evidence>
<dbReference type="AlphaFoldDB" id="A6JC14"/>